<keyword evidence="6 8" id="KW-1133">Transmembrane helix</keyword>
<comment type="similarity">
    <text evidence="2">Belongs to the CorA metal ion transporter (MIT) (TC 1.A.35) family.</text>
</comment>
<evidence type="ECO:0000313" key="9">
    <source>
        <dbReference type="EMBL" id="MFC4064649.1"/>
    </source>
</evidence>
<dbReference type="InterPro" id="IPR045863">
    <property type="entry name" value="CorA_TM1_TM2"/>
</dbReference>
<dbReference type="InterPro" id="IPR002523">
    <property type="entry name" value="MgTranspt_CorA/ZnTranspt_ZntB"/>
</dbReference>
<feature type="transmembrane region" description="Helical" evidence="8">
    <location>
        <begin position="237"/>
        <end position="254"/>
    </location>
</feature>
<sequence length="293" mass="33399">MTSRLYVDEPGTALWYDLDDPSDDELAALATRFGLHPLAVEDALQEHERPKLDHYENHMFLNVYAVEFDHEPRKTEISAFITPEALITVHRAPFDMRPVLDRWADGDRPPGGVDFLVYALLDLVADTQYRIAQRIDEAMDSVEDRMLGDGPAPRDVRRHGFTLRRHLAALRRAAAPMPEVARSLAADGDLKPYYRDVEDHARLALDLIEHSRIRITELLDDDLAEQSNELNVVTRKLAAWAAIIAIPTALTGYFGQNLPYPGYEQWWGWVVSTVLIVLTAGGLYLYLKRRNWL</sequence>
<keyword evidence="4" id="KW-1003">Cell membrane</keyword>
<dbReference type="PANTHER" id="PTHR46494:SF1">
    <property type="entry name" value="CORA FAMILY METAL ION TRANSPORTER (EUROFUNG)"/>
    <property type="match status" value="1"/>
</dbReference>
<keyword evidence="3" id="KW-0813">Transport</keyword>
<dbReference type="EMBL" id="JBHSBL010000006">
    <property type="protein sequence ID" value="MFC4064649.1"/>
    <property type="molecule type" value="Genomic_DNA"/>
</dbReference>
<comment type="subcellular location">
    <subcellularLocation>
        <location evidence="1">Cell membrane</location>
        <topology evidence="1">Multi-pass membrane protein</topology>
    </subcellularLocation>
</comment>
<organism evidence="9 10">
    <name type="scientific">Actinoplanes subglobosus</name>
    <dbReference type="NCBI Taxonomy" id="1547892"/>
    <lineage>
        <taxon>Bacteria</taxon>
        <taxon>Bacillati</taxon>
        <taxon>Actinomycetota</taxon>
        <taxon>Actinomycetes</taxon>
        <taxon>Micromonosporales</taxon>
        <taxon>Micromonosporaceae</taxon>
        <taxon>Actinoplanes</taxon>
    </lineage>
</organism>
<evidence type="ECO:0000256" key="5">
    <source>
        <dbReference type="ARBA" id="ARBA00022692"/>
    </source>
</evidence>
<dbReference type="SUPFAM" id="SSF144083">
    <property type="entry name" value="Magnesium transport protein CorA, transmembrane region"/>
    <property type="match status" value="1"/>
</dbReference>
<dbReference type="Pfam" id="PF01544">
    <property type="entry name" value="CorA"/>
    <property type="match status" value="1"/>
</dbReference>
<accession>A0ABV8IKC7</accession>
<evidence type="ECO:0000256" key="1">
    <source>
        <dbReference type="ARBA" id="ARBA00004651"/>
    </source>
</evidence>
<dbReference type="InterPro" id="IPR045861">
    <property type="entry name" value="CorA_cytoplasmic_dom"/>
</dbReference>
<dbReference type="SUPFAM" id="SSF143865">
    <property type="entry name" value="CorA soluble domain-like"/>
    <property type="match status" value="1"/>
</dbReference>
<keyword evidence="7 8" id="KW-0472">Membrane</keyword>
<dbReference type="Gene3D" id="3.30.460.20">
    <property type="entry name" value="CorA soluble domain-like"/>
    <property type="match status" value="1"/>
</dbReference>
<evidence type="ECO:0000256" key="2">
    <source>
        <dbReference type="ARBA" id="ARBA00009765"/>
    </source>
</evidence>
<proteinExistence type="inferred from homology"/>
<dbReference type="RefSeq" id="WP_378065694.1">
    <property type="nucleotide sequence ID" value="NZ_JBHSBL010000006.1"/>
</dbReference>
<evidence type="ECO:0000256" key="7">
    <source>
        <dbReference type="ARBA" id="ARBA00023136"/>
    </source>
</evidence>
<dbReference type="Proteomes" id="UP001595867">
    <property type="component" value="Unassembled WGS sequence"/>
</dbReference>
<keyword evidence="5 8" id="KW-0812">Transmembrane</keyword>
<name>A0ABV8IKC7_9ACTN</name>
<dbReference type="Gene3D" id="1.20.58.340">
    <property type="entry name" value="Magnesium transport protein CorA, transmembrane region"/>
    <property type="match status" value="2"/>
</dbReference>
<dbReference type="CDD" id="cd12822">
    <property type="entry name" value="TmCorA-like"/>
    <property type="match status" value="1"/>
</dbReference>
<evidence type="ECO:0000256" key="6">
    <source>
        <dbReference type="ARBA" id="ARBA00022989"/>
    </source>
</evidence>
<evidence type="ECO:0000313" key="10">
    <source>
        <dbReference type="Proteomes" id="UP001595867"/>
    </source>
</evidence>
<reference evidence="10" key="1">
    <citation type="journal article" date="2019" name="Int. J. Syst. Evol. Microbiol.">
        <title>The Global Catalogue of Microorganisms (GCM) 10K type strain sequencing project: providing services to taxonomists for standard genome sequencing and annotation.</title>
        <authorList>
            <consortium name="The Broad Institute Genomics Platform"/>
            <consortium name="The Broad Institute Genome Sequencing Center for Infectious Disease"/>
            <person name="Wu L."/>
            <person name="Ma J."/>
        </authorList>
    </citation>
    <scope>NUCLEOTIDE SEQUENCE [LARGE SCALE GENOMIC DNA]</scope>
    <source>
        <strain evidence="10">TBRC 5832</strain>
    </source>
</reference>
<comment type="caution">
    <text evidence="9">The sequence shown here is derived from an EMBL/GenBank/DDBJ whole genome shotgun (WGS) entry which is preliminary data.</text>
</comment>
<dbReference type="PANTHER" id="PTHR46494">
    <property type="entry name" value="CORA FAMILY METAL ION TRANSPORTER (EUROFUNG)"/>
    <property type="match status" value="1"/>
</dbReference>
<evidence type="ECO:0000256" key="3">
    <source>
        <dbReference type="ARBA" id="ARBA00022448"/>
    </source>
</evidence>
<evidence type="ECO:0000256" key="4">
    <source>
        <dbReference type="ARBA" id="ARBA00022475"/>
    </source>
</evidence>
<keyword evidence="10" id="KW-1185">Reference proteome</keyword>
<evidence type="ECO:0000256" key="8">
    <source>
        <dbReference type="SAM" id="Phobius"/>
    </source>
</evidence>
<feature type="transmembrane region" description="Helical" evidence="8">
    <location>
        <begin position="266"/>
        <end position="287"/>
    </location>
</feature>
<gene>
    <name evidence="9" type="ORF">ACFO0C_06890</name>
</gene>
<protein>
    <submittedName>
        <fullName evidence="9">Magnesium transporter CorA family protein</fullName>
    </submittedName>
</protein>